<evidence type="ECO:0000313" key="5">
    <source>
        <dbReference type="EMBL" id="SVB28267.1"/>
    </source>
</evidence>
<protein>
    <recommendedName>
        <fullName evidence="4">Carboxyltransferase domain-containing protein</fullName>
    </recommendedName>
</protein>
<sequence length="249" mass="27808">MDQCSADIANKIIGNNSLEALIELTMTGCSLKFENNTTIAITGSDMSPKLNGLSIDMFSVIEVKYGDILSFGRIKYGFRTYIAFRGGINSEKVMESKSMYVGLTKNFKINKNDEIYLNDSKPSLNKKHEPSLKKLILSDEIECYKGPEYSKLTTQNKQKLLSTQFSISNNHNRMGYVLDQKIKNTIKPIITSHVMPGTVQLTPGGDIIILMRDSQTTGGYPRILQLTNKGIDFVAQKRTGSLIKFSINN</sequence>
<dbReference type="EMBL" id="UINC01035602">
    <property type="protein sequence ID" value="SVB28267.1"/>
    <property type="molecule type" value="Genomic_DNA"/>
</dbReference>
<evidence type="ECO:0000256" key="1">
    <source>
        <dbReference type="ARBA" id="ARBA00022741"/>
    </source>
</evidence>
<evidence type="ECO:0000256" key="3">
    <source>
        <dbReference type="ARBA" id="ARBA00022840"/>
    </source>
</evidence>
<evidence type="ECO:0000259" key="4">
    <source>
        <dbReference type="SMART" id="SM00797"/>
    </source>
</evidence>
<dbReference type="GO" id="GO:0016787">
    <property type="term" value="F:hydrolase activity"/>
    <property type="evidence" value="ECO:0007669"/>
    <property type="project" value="UniProtKB-KW"/>
</dbReference>
<gene>
    <name evidence="5" type="ORF">METZ01_LOCUS181121</name>
</gene>
<evidence type="ECO:0000256" key="2">
    <source>
        <dbReference type="ARBA" id="ARBA00022801"/>
    </source>
</evidence>
<reference evidence="5" key="1">
    <citation type="submission" date="2018-05" db="EMBL/GenBank/DDBJ databases">
        <authorList>
            <person name="Lanie J.A."/>
            <person name="Ng W.-L."/>
            <person name="Kazmierczak K.M."/>
            <person name="Andrzejewski T.M."/>
            <person name="Davidsen T.M."/>
            <person name="Wayne K.J."/>
            <person name="Tettelin H."/>
            <person name="Glass J.I."/>
            <person name="Rusch D."/>
            <person name="Podicherti R."/>
            <person name="Tsui H.-C.T."/>
            <person name="Winkler M.E."/>
        </authorList>
    </citation>
    <scope>NUCLEOTIDE SEQUENCE</scope>
</reference>
<proteinExistence type="predicted"/>
<dbReference type="Pfam" id="PF02626">
    <property type="entry name" value="CT_A_B"/>
    <property type="match status" value="1"/>
</dbReference>
<dbReference type="PANTHER" id="PTHR43309">
    <property type="entry name" value="5-OXOPROLINASE SUBUNIT C"/>
    <property type="match status" value="1"/>
</dbReference>
<dbReference type="AlphaFoldDB" id="A0A382CSN0"/>
<organism evidence="5">
    <name type="scientific">marine metagenome</name>
    <dbReference type="NCBI Taxonomy" id="408172"/>
    <lineage>
        <taxon>unclassified sequences</taxon>
        <taxon>metagenomes</taxon>
        <taxon>ecological metagenomes</taxon>
    </lineage>
</organism>
<dbReference type="PANTHER" id="PTHR43309:SF5">
    <property type="entry name" value="5-OXOPROLINASE SUBUNIT C"/>
    <property type="match status" value="1"/>
</dbReference>
<dbReference type="SMART" id="SM00797">
    <property type="entry name" value="AHS2"/>
    <property type="match status" value="1"/>
</dbReference>
<name>A0A382CSN0_9ZZZZ</name>
<keyword evidence="3" id="KW-0067">ATP-binding</keyword>
<dbReference type="InterPro" id="IPR029000">
    <property type="entry name" value="Cyclophilin-like_dom_sf"/>
</dbReference>
<keyword evidence="2" id="KW-0378">Hydrolase</keyword>
<dbReference type="InterPro" id="IPR052708">
    <property type="entry name" value="PxpC"/>
</dbReference>
<keyword evidence="1" id="KW-0547">Nucleotide-binding</keyword>
<feature type="domain" description="Carboxyltransferase" evidence="4">
    <location>
        <begin position="1"/>
        <end position="249"/>
    </location>
</feature>
<dbReference type="Gene3D" id="2.40.100.10">
    <property type="entry name" value="Cyclophilin-like"/>
    <property type="match status" value="1"/>
</dbReference>
<dbReference type="GO" id="GO:0005524">
    <property type="term" value="F:ATP binding"/>
    <property type="evidence" value="ECO:0007669"/>
    <property type="project" value="UniProtKB-KW"/>
</dbReference>
<dbReference type="InterPro" id="IPR003778">
    <property type="entry name" value="CT_A_B"/>
</dbReference>
<accession>A0A382CSN0</accession>